<dbReference type="FunFam" id="1.20.1050.10:FF:000051">
    <property type="entry name" value="Glutathione S-transferase"/>
    <property type="match status" value="1"/>
</dbReference>
<dbReference type="Gene3D" id="1.20.1050.10">
    <property type="match status" value="1"/>
</dbReference>
<dbReference type="STRING" id="1507870.A0A1V8SVU8"/>
<dbReference type="InterPro" id="IPR036249">
    <property type="entry name" value="Thioredoxin-like_sf"/>
</dbReference>
<dbReference type="PROSITE" id="PS50405">
    <property type="entry name" value="GST_CTER"/>
    <property type="match status" value="1"/>
</dbReference>
<evidence type="ECO:0000259" key="2">
    <source>
        <dbReference type="PROSITE" id="PS50405"/>
    </source>
</evidence>
<dbReference type="CDD" id="cd03192">
    <property type="entry name" value="GST_C_Sigma_like"/>
    <property type="match status" value="1"/>
</dbReference>
<dbReference type="Gene3D" id="3.40.30.10">
    <property type="entry name" value="Glutaredoxin"/>
    <property type="match status" value="1"/>
</dbReference>
<dbReference type="EMBL" id="NAJO01000025">
    <property type="protein sequence ID" value="OQO03180.1"/>
    <property type="molecule type" value="Genomic_DNA"/>
</dbReference>
<gene>
    <name evidence="3" type="ORF">B0A48_11435</name>
</gene>
<dbReference type="GO" id="GO:0004364">
    <property type="term" value="F:glutathione transferase activity"/>
    <property type="evidence" value="ECO:0007669"/>
    <property type="project" value="TreeGrafter"/>
</dbReference>
<dbReference type="InParanoid" id="A0A1V8SVU8"/>
<evidence type="ECO:0008006" key="5">
    <source>
        <dbReference type="Google" id="ProtNLM"/>
    </source>
</evidence>
<name>A0A1V8SVU8_9PEZI</name>
<dbReference type="Proteomes" id="UP000192596">
    <property type="component" value="Unassembled WGS sequence"/>
</dbReference>
<dbReference type="InterPro" id="IPR010987">
    <property type="entry name" value="Glutathione-S-Trfase_C-like"/>
</dbReference>
<evidence type="ECO:0000313" key="4">
    <source>
        <dbReference type="Proteomes" id="UP000192596"/>
    </source>
</evidence>
<reference evidence="4" key="1">
    <citation type="submission" date="2017-03" db="EMBL/GenBank/DDBJ databases">
        <title>Genomes of endolithic fungi from Antarctica.</title>
        <authorList>
            <person name="Coleine C."/>
            <person name="Masonjones S."/>
            <person name="Stajich J.E."/>
        </authorList>
    </citation>
    <scope>NUCLEOTIDE SEQUENCE [LARGE SCALE GENOMIC DNA]</scope>
    <source>
        <strain evidence="4">CCFEE 5527</strain>
    </source>
</reference>
<accession>A0A1V8SVU8</accession>
<dbReference type="SUPFAM" id="SSF47616">
    <property type="entry name" value="GST C-terminal domain-like"/>
    <property type="match status" value="1"/>
</dbReference>
<comment type="caution">
    <text evidence="3">The sequence shown here is derived from an EMBL/GenBank/DDBJ whole genome shotgun (WGS) entry which is preliminary data.</text>
</comment>
<dbReference type="InterPro" id="IPR036282">
    <property type="entry name" value="Glutathione-S-Trfase_C_sf"/>
</dbReference>
<organism evidence="3 4">
    <name type="scientific">Cryoendolithus antarcticus</name>
    <dbReference type="NCBI Taxonomy" id="1507870"/>
    <lineage>
        <taxon>Eukaryota</taxon>
        <taxon>Fungi</taxon>
        <taxon>Dikarya</taxon>
        <taxon>Ascomycota</taxon>
        <taxon>Pezizomycotina</taxon>
        <taxon>Dothideomycetes</taxon>
        <taxon>Dothideomycetidae</taxon>
        <taxon>Cladosporiales</taxon>
        <taxon>Cladosporiaceae</taxon>
        <taxon>Cryoendolithus</taxon>
    </lineage>
</organism>
<dbReference type="OrthoDB" id="414243at2759"/>
<proteinExistence type="predicted"/>
<dbReference type="PANTHER" id="PTHR11571">
    <property type="entry name" value="GLUTATHIONE S-TRANSFERASE"/>
    <property type="match status" value="1"/>
</dbReference>
<dbReference type="PANTHER" id="PTHR11571:SF263">
    <property type="entry name" value="GLUTATHIONE S-TRANSFERASE"/>
    <property type="match status" value="1"/>
</dbReference>
<evidence type="ECO:0000313" key="3">
    <source>
        <dbReference type="EMBL" id="OQO03180.1"/>
    </source>
</evidence>
<dbReference type="SUPFAM" id="SSF52833">
    <property type="entry name" value="Thioredoxin-like"/>
    <property type="match status" value="1"/>
</dbReference>
<keyword evidence="4" id="KW-1185">Reference proteome</keyword>
<dbReference type="AlphaFoldDB" id="A0A1V8SVU8"/>
<feature type="domain" description="GST N-terminal" evidence="1">
    <location>
        <begin position="8"/>
        <end position="106"/>
    </location>
</feature>
<feature type="domain" description="GST C-terminal" evidence="2">
    <location>
        <begin position="108"/>
        <end position="253"/>
    </location>
</feature>
<evidence type="ECO:0000259" key="1">
    <source>
        <dbReference type="PROSITE" id="PS50404"/>
    </source>
</evidence>
<dbReference type="InterPro" id="IPR050213">
    <property type="entry name" value="GST_superfamily"/>
</dbReference>
<dbReference type="PROSITE" id="PS50404">
    <property type="entry name" value="GST_NTER"/>
    <property type="match status" value="1"/>
</dbReference>
<dbReference type="InterPro" id="IPR004046">
    <property type="entry name" value="GST_C"/>
</dbReference>
<dbReference type="Pfam" id="PF14497">
    <property type="entry name" value="GST_C_3"/>
    <property type="match status" value="1"/>
</dbReference>
<dbReference type="GO" id="GO:0006749">
    <property type="term" value="P:glutathione metabolic process"/>
    <property type="evidence" value="ECO:0007669"/>
    <property type="project" value="TreeGrafter"/>
</dbReference>
<dbReference type="InterPro" id="IPR004045">
    <property type="entry name" value="Glutathione_S-Trfase_N"/>
</dbReference>
<protein>
    <recommendedName>
        <fullName evidence="5">GST C-terminal domain-containing protein</fullName>
    </recommendedName>
</protein>
<sequence length="267" mass="29890">MTSTDSPKYTLLYHPGIPGRAEFIRLAFEATGTPYTDLANSASDGYATVRNTCIDPAALSSLGDNPPVFAPPALQVSSEGKGGGDLLISQTSNILNYLGPRLGLVGEDEADKLWVGQVVATALDLNNEVHDTHHPIAVADYYENQKDEALKKTTDFRKNRLPKFLGYFERMLKWNEKQQERQANRGMYLVGSKLTTADLVVWQVLDGLFFAFPSEMKARTEDFGLLLGDFYKSVKTEKGITGYLESERRMKYSMGIFRHYPELDRQS</sequence>